<accession>A0A4Q2JRT7</accession>
<dbReference type="EMBL" id="SDPO01000002">
    <property type="protein sequence ID" value="RXZ49167.1"/>
    <property type="molecule type" value="Genomic_DNA"/>
</dbReference>
<keyword evidence="2" id="KW-0472">Membrane</keyword>
<protein>
    <submittedName>
        <fullName evidence="3">Uncharacterized protein</fullName>
    </submittedName>
</protein>
<sequence>MTTDRIADLERLVYGSGASDDEREAAARELLELRASAIHESASAGADATPAPTGPSDIDATGADGLAVDMPPAAATAADPRRRVRRVIIAATAALVVGVLAGWQLGAREAEQQAELAAAAESVFPGPRTQAEFLASQPAAAGSAAAAVFVRPATDADVPPASMVPDFGNGPMETRLLATRADGSLVFAGRDDSEFCLVLTMGNDLGGAATCTIDGRFPHEGLSVGWSSSGAVPSLDVTWQPDGSLTVSTAR</sequence>
<proteinExistence type="predicted"/>
<dbReference type="AlphaFoldDB" id="A0A4Q2JRT7"/>
<keyword evidence="4" id="KW-1185">Reference proteome</keyword>
<organism evidence="3 4">
    <name type="scientific">Agromyces fucosus</name>
    <dbReference type="NCBI Taxonomy" id="41985"/>
    <lineage>
        <taxon>Bacteria</taxon>
        <taxon>Bacillati</taxon>
        <taxon>Actinomycetota</taxon>
        <taxon>Actinomycetes</taxon>
        <taxon>Micrococcales</taxon>
        <taxon>Microbacteriaceae</taxon>
        <taxon>Agromyces</taxon>
    </lineage>
</organism>
<feature type="region of interest" description="Disordered" evidence="1">
    <location>
        <begin position="41"/>
        <end position="64"/>
    </location>
</feature>
<reference evidence="3 4" key="1">
    <citation type="submission" date="2019-01" db="EMBL/GenBank/DDBJ databases">
        <authorList>
            <person name="Li J."/>
        </authorList>
    </citation>
    <scope>NUCLEOTIDE SEQUENCE [LARGE SCALE GENOMIC DNA]</scope>
    <source>
        <strain evidence="3 4">CCUG 35506</strain>
    </source>
</reference>
<comment type="caution">
    <text evidence="3">The sequence shown here is derived from an EMBL/GenBank/DDBJ whole genome shotgun (WGS) entry which is preliminary data.</text>
</comment>
<feature type="compositionally biased region" description="Low complexity" evidence="1">
    <location>
        <begin position="41"/>
        <end position="57"/>
    </location>
</feature>
<keyword evidence="2" id="KW-1133">Transmembrane helix</keyword>
<dbReference type="Proteomes" id="UP000292935">
    <property type="component" value="Unassembled WGS sequence"/>
</dbReference>
<feature type="transmembrane region" description="Helical" evidence="2">
    <location>
        <begin position="87"/>
        <end position="106"/>
    </location>
</feature>
<name>A0A4Q2JRT7_9MICO</name>
<keyword evidence="2" id="KW-0812">Transmembrane</keyword>
<gene>
    <name evidence="3" type="ORF">ESP57_09520</name>
</gene>
<evidence type="ECO:0000256" key="1">
    <source>
        <dbReference type="SAM" id="MobiDB-lite"/>
    </source>
</evidence>
<dbReference type="RefSeq" id="WP_129231352.1">
    <property type="nucleotide sequence ID" value="NZ_SDPO01000002.1"/>
</dbReference>
<dbReference type="OrthoDB" id="5007775at2"/>
<evidence type="ECO:0000256" key="2">
    <source>
        <dbReference type="SAM" id="Phobius"/>
    </source>
</evidence>
<evidence type="ECO:0000313" key="3">
    <source>
        <dbReference type="EMBL" id="RXZ49167.1"/>
    </source>
</evidence>
<evidence type="ECO:0000313" key="4">
    <source>
        <dbReference type="Proteomes" id="UP000292935"/>
    </source>
</evidence>